<organism evidence="2 3">
    <name type="scientific">Lyophyllum shimeji</name>
    <name type="common">Hon-shimeji</name>
    <name type="synonym">Tricholoma shimeji</name>
    <dbReference type="NCBI Taxonomy" id="47721"/>
    <lineage>
        <taxon>Eukaryota</taxon>
        <taxon>Fungi</taxon>
        <taxon>Dikarya</taxon>
        <taxon>Basidiomycota</taxon>
        <taxon>Agaricomycotina</taxon>
        <taxon>Agaricomycetes</taxon>
        <taxon>Agaricomycetidae</taxon>
        <taxon>Agaricales</taxon>
        <taxon>Tricholomatineae</taxon>
        <taxon>Lyophyllaceae</taxon>
        <taxon>Lyophyllum</taxon>
    </lineage>
</organism>
<feature type="compositionally biased region" description="Basic and acidic residues" evidence="1">
    <location>
        <begin position="119"/>
        <end position="137"/>
    </location>
</feature>
<dbReference type="EMBL" id="BRPK01000011">
    <property type="protein sequence ID" value="GLB42142.1"/>
    <property type="molecule type" value="Genomic_DNA"/>
</dbReference>
<dbReference type="OrthoDB" id="3058369at2759"/>
<comment type="caution">
    <text evidence="2">The sequence shown here is derived from an EMBL/GenBank/DDBJ whole genome shotgun (WGS) entry which is preliminary data.</text>
</comment>
<protein>
    <submittedName>
        <fullName evidence="2">Uncharacterized protein</fullName>
    </submittedName>
</protein>
<feature type="region of interest" description="Disordered" evidence="1">
    <location>
        <begin position="24"/>
        <end position="204"/>
    </location>
</feature>
<gene>
    <name evidence="2" type="ORF">LshimejAT787_1101570</name>
</gene>
<feature type="compositionally biased region" description="Basic and acidic residues" evidence="1">
    <location>
        <begin position="170"/>
        <end position="184"/>
    </location>
</feature>
<evidence type="ECO:0000313" key="2">
    <source>
        <dbReference type="EMBL" id="GLB42142.1"/>
    </source>
</evidence>
<evidence type="ECO:0000256" key="1">
    <source>
        <dbReference type="SAM" id="MobiDB-lite"/>
    </source>
</evidence>
<dbReference type="Proteomes" id="UP001063166">
    <property type="component" value="Unassembled WGS sequence"/>
</dbReference>
<feature type="compositionally biased region" description="Low complexity" evidence="1">
    <location>
        <begin position="103"/>
        <end position="116"/>
    </location>
</feature>
<sequence length="204" mass="22426">MSDDENCALRPDGTLKEANEITFFNSPSDKHPIGNNAKTDSESGSSSDDDLPDLASLGHGLKGKEPARRVAGKRVIVPSAKVRNAQPSVQSFFHKAFTVGRASTSKASSSTSGTNTVKDAAEEPRKRQHEPGPDAPKKRAKNVKANVIESDEEDAGGDNDHEDEDDEDPMEKYERMRKEGDHDRQPKRKHNPRGKDARTQDIRL</sequence>
<name>A0A9P3PST8_LYOSH</name>
<keyword evidence="3" id="KW-1185">Reference proteome</keyword>
<evidence type="ECO:0000313" key="3">
    <source>
        <dbReference type="Proteomes" id="UP001063166"/>
    </source>
</evidence>
<feature type="compositionally biased region" description="Acidic residues" evidence="1">
    <location>
        <begin position="149"/>
        <end position="169"/>
    </location>
</feature>
<reference evidence="2" key="1">
    <citation type="submission" date="2022-07" db="EMBL/GenBank/DDBJ databases">
        <title>The genome of Lyophyllum shimeji provides insight into the initial evolution of ectomycorrhizal fungal genome.</title>
        <authorList>
            <person name="Kobayashi Y."/>
            <person name="Shibata T."/>
            <person name="Hirakawa H."/>
            <person name="Shigenobu S."/>
            <person name="Nishiyama T."/>
            <person name="Yamada A."/>
            <person name="Hasebe M."/>
            <person name="Kawaguchi M."/>
        </authorList>
    </citation>
    <scope>NUCLEOTIDE SEQUENCE</scope>
    <source>
        <strain evidence="2">AT787</strain>
    </source>
</reference>
<proteinExistence type="predicted"/>
<accession>A0A9P3PST8</accession>
<feature type="compositionally biased region" description="Basic and acidic residues" evidence="1">
    <location>
        <begin position="193"/>
        <end position="204"/>
    </location>
</feature>
<dbReference type="AlphaFoldDB" id="A0A9P3PST8"/>